<proteinExistence type="predicted"/>
<keyword evidence="3" id="KW-1185">Reference proteome</keyword>
<keyword evidence="1" id="KW-1133">Transmembrane helix</keyword>
<sequence length="132" mass="14694">MRIRIPLPRKCCVCNSPARPDAWRHNSIALCAQDPARTGDDSADSLAEPDQLTQLSKYAKWIVSLMLVIGAFYGAVFYASGSLSMLIKDRYPKREFMPYSEKRRLEENASSAEPAGGFPSSDELLNLLPGKR</sequence>
<evidence type="ECO:0000256" key="1">
    <source>
        <dbReference type="SAM" id="Phobius"/>
    </source>
</evidence>
<comment type="caution">
    <text evidence="2">The sequence shown here is derived from an EMBL/GenBank/DDBJ whole genome shotgun (WGS) entry which is preliminary data.</text>
</comment>
<feature type="transmembrane region" description="Helical" evidence="1">
    <location>
        <begin position="61"/>
        <end position="87"/>
    </location>
</feature>
<keyword evidence="1" id="KW-0472">Membrane</keyword>
<dbReference type="AlphaFoldDB" id="A0AAW1NVD5"/>
<name>A0AAW1NVD5_9CHLO</name>
<gene>
    <name evidence="2" type="ORF">WJX73_010227</name>
</gene>
<keyword evidence="1" id="KW-0812">Transmembrane</keyword>
<dbReference type="Proteomes" id="UP001465755">
    <property type="component" value="Unassembled WGS sequence"/>
</dbReference>
<reference evidence="2 3" key="1">
    <citation type="journal article" date="2024" name="Nat. Commun.">
        <title>Phylogenomics reveals the evolutionary origins of lichenization in chlorophyte algae.</title>
        <authorList>
            <person name="Puginier C."/>
            <person name="Libourel C."/>
            <person name="Otte J."/>
            <person name="Skaloud P."/>
            <person name="Haon M."/>
            <person name="Grisel S."/>
            <person name="Petersen M."/>
            <person name="Berrin J.G."/>
            <person name="Delaux P.M."/>
            <person name="Dal Grande F."/>
            <person name="Keller J."/>
        </authorList>
    </citation>
    <scope>NUCLEOTIDE SEQUENCE [LARGE SCALE GENOMIC DNA]</scope>
    <source>
        <strain evidence="2 3">SAG 2036</strain>
    </source>
</reference>
<dbReference type="EMBL" id="JALJOQ010000151">
    <property type="protein sequence ID" value="KAK9793454.1"/>
    <property type="molecule type" value="Genomic_DNA"/>
</dbReference>
<protein>
    <submittedName>
        <fullName evidence="2">Uncharacterized protein</fullName>
    </submittedName>
</protein>
<accession>A0AAW1NVD5</accession>
<organism evidence="2 3">
    <name type="scientific">Symbiochloris irregularis</name>
    <dbReference type="NCBI Taxonomy" id="706552"/>
    <lineage>
        <taxon>Eukaryota</taxon>
        <taxon>Viridiplantae</taxon>
        <taxon>Chlorophyta</taxon>
        <taxon>core chlorophytes</taxon>
        <taxon>Trebouxiophyceae</taxon>
        <taxon>Trebouxiales</taxon>
        <taxon>Trebouxiaceae</taxon>
        <taxon>Symbiochloris</taxon>
    </lineage>
</organism>
<evidence type="ECO:0000313" key="2">
    <source>
        <dbReference type="EMBL" id="KAK9793454.1"/>
    </source>
</evidence>
<evidence type="ECO:0000313" key="3">
    <source>
        <dbReference type="Proteomes" id="UP001465755"/>
    </source>
</evidence>